<dbReference type="PANTHER" id="PTHR10890">
    <property type="entry name" value="CYSTEINYL-TRNA SYNTHETASE"/>
    <property type="match status" value="1"/>
</dbReference>
<keyword evidence="2" id="KW-1185">Reference proteome</keyword>
<organism evidence="1 2">
    <name type="scientific">Eruca vesicaria subsp. sativa</name>
    <name type="common">Garden rocket</name>
    <name type="synonym">Eruca sativa</name>
    <dbReference type="NCBI Taxonomy" id="29727"/>
    <lineage>
        <taxon>Eukaryota</taxon>
        <taxon>Viridiplantae</taxon>
        <taxon>Streptophyta</taxon>
        <taxon>Embryophyta</taxon>
        <taxon>Tracheophyta</taxon>
        <taxon>Spermatophyta</taxon>
        <taxon>Magnoliopsida</taxon>
        <taxon>eudicotyledons</taxon>
        <taxon>Gunneridae</taxon>
        <taxon>Pentapetalae</taxon>
        <taxon>rosids</taxon>
        <taxon>malvids</taxon>
        <taxon>Brassicales</taxon>
        <taxon>Brassicaceae</taxon>
        <taxon>Brassiceae</taxon>
        <taxon>Eruca</taxon>
    </lineage>
</organism>
<gene>
    <name evidence="1" type="ORF">ERUC_LOCUS29693</name>
</gene>
<dbReference type="PANTHER" id="PTHR10890:SF26">
    <property type="entry name" value="CYSTEINE--TRNA LIGASE 1, CYTOPLASMIC-RELATED"/>
    <property type="match status" value="1"/>
</dbReference>
<reference evidence="1 2" key="1">
    <citation type="submission" date="2022-03" db="EMBL/GenBank/DDBJ databases">
        <authorList>
            <person name="Macdonald S."/>
            <person name="Ahmed S."/>
            <person name="Newling K."/>
        </authorList>
    </citation>
    <scope>NUCLEOTIDE SEQUENCE [LARGE SCALE GENOMIC DNA]</scope>
</reference>
<accession>A0ABC8KXG4</accession>
<evidence type="ECO:0000313" key="2">
    <source>
        <dbReference type="Proteomes" id="UP001642260"/>
    </source>
</evidence>
<dbReference type="InterPro" id="IPR024909">
    <property type="entry name" value="Cys-tRNA/MSH_ligase"/>
</dbReference>
<evidence type="ECO:0000313" key="1">
    <source>
        <dbReference type="EMBL" id="CAH8363937.1"/>
    </source>
</evidence>
<proteinExistence type="predicted"/>
<comment type="caution">
    <text evidence="1">The sequence shown here is derived from an EMBL/GenBank/DDBJ whole genome shotgun (WGS) entry which is preliminary data.</text>
</comment>
<dbReference type="Gene3D" id="1.20.120.1910">
    <property type="entry name" value="Cysteine-tRNA ligase, C-terminal anti-codon recognition domain"/>
    <property type="match status" value="1"/>
</dbReference>
<protein>
    <submittedName>
        <fullName evidence="1">Uncharacterized protein</fullName>
    </submittedName>
</protein>
<sequence length="198" mass="22834">MLKLWLLIKKHLKDDNGKSEQTSEAKCVIKKLWKDFEVNMSDDLNSPPILRGAFQSTMKFINVSITKLKKTQQGQQEKMALVVSLLEIEKAARGILDVLGLLTPLSYAEFLKEMKQKALAKAQLGEEEVLQNIEERKMRRKVSDNIRGSLKSRGISLMDIPGKDTLWRPSFECSSQPIPRKATLWRPWLLYTSKYKFH</sequence>
<dbReference type="AlphaFoldDB" id="A0ABC8KXG4"/>
<dbReference type="InterPro" id="IPR009080">
    <property type="entry name" value="tRNAsynth_Ia_anticodon-bd"/>
</dbReference>
<dbReference type="Proteomes" id="UP001642260">
    <property type="component" value="Unassembled WGS sequence"/>
</dbReference>
<dbReference type="EMBL" id="CAKOAT010375154">
    <property type="protein sequence ID" value="CAH8363937.1"/>
    <property type="molecule type" value="Genomic_DNA"/>
</dbReference>
<name>A0ABC8KXG4_ERUVS</name>
<dbReference type="SUPFAM" id="SSF47323">
    <property type="entry name" value="Anticodon-binding domain of a subclass of class I aminoacyl-tRNA synthetases"/>
    <property type="match status" value="1"/>
</dbReference>